<evidence type="ECO:0000313" key="1">
    <source>
        <dbReference type="EMBL" id="CEM49446.1"/>
    </source>
</evidence>
<name>A0A0G4HY43_9ALVE</name>
<evidence type="ECO:0008006" key="2">
    <source>
        <dbReference type="Google" id="ProtNLM"/>
    </source>
</evidence>
<proteinExistence type="predicted"/>
<accession>A0A0G4HY43</accession>
<dbReference type="VEuPathDB" id="CryptoDB:Cvel_9410"/>
<organism evidence="1">
    <name type="scientific">Chromera velia CCMP2878</name>
    <dbReference type="NCBI Taxonomy" id="1169474"/>
    <lineage>
        <taxon>Eukaryota</taxon>
        <taxon>Sar</taxon>
        <taxon>Alveolata</taxon>
        <taxon>Colpodellida</taxon>
        <taxon>Chromeraceae</taxon>
        <taxon>Chromera</taxon>
    </lineage>
</organism>
<protein>
    <recommendedName>
        <fullName evidence="2">Reverse transcriptase domain-containing protein</fullName>
    </recommendedName>
</protein>
<dbReference type="InterPro" id="IPR032675">
    <property type="entry name" value="LRR_dom_sf"/>
</dbReference>
<dbReference type="Gene3D" id="3.80.10.10">
    <property type="entry name" value="Ribonuclease Inhibitor"/>
    <property type="match status" value="2"/>
</dbReference>
<dbReference type="PhylomeDB" id="A0A0G4HY43"/>
<dbReference type="EMBL" id="CDMZ01004334">
    <property type="protein sequence ID" value="CEM49446.1"/>
    <property type="molecule type" value="Genomic_DNA"/>
</dbReference>
<dbReference type="AlphaFoldDB" id="A0A0G4HY43"/>
<dbReference type="SUPFAM" id="SSF52047">
    <property type="entry name" value="RNI-like"/>
    <property type="match status" value="1"/>
</dbReference>
<gene>
    <name evidence="1" type="ORF">Cvel_9410</name>
</gene>
<reference evidence="1" key="1">
    <citation type="submission" date="2014-11" db="EMBL/GenBank/DDBJ databases">
        <authorList>
            <person name="Otto D Thomas"/>
            <person name="Naeem Raeece"/>
        </authorList>
    </citation>
    <scope>NUCLEOTIDE SEQUENCE</scope>
</reference>
<sequence length="585" mass="63766">MCLLAKLFALLMDERLREQTSLNNRQLGFRKGVGTREAIAALAGLVASSKARKLPLLAAFVDFSKAFDKVPRVEGEASPAEALSESFRRASEPPKPSAEKCIYILLKGAKPTSQGVSEMASGPDGYGMAWLSLAAIKKAFEELAEAVEEGRLEYLTTLNLRNSGLDEERLQLLSSAAFAADRGFSLETLILGGATFRKKETFFKLVRRVTMPRLKVLCLGNSVLSPTALKGLAEGLLEGWTMYLECLDLEGVCLESPKDEDDEEKVTREESIGALAGALKDFYVFNLKTFKMGPYLQDKGMESVLSALNSDDAPQRLQNVHLNLLFCGMDEDRAKQCLHASLQLSSLRSLDVKMGVTHAVSFLQGLMNSSKTPPWESLSLTVEEEALFQLASKGVIDFTLFATEILRAIADALDAGCLACLRKLSLCYMEFLPTSSPKVALFLDSLSTAKLPHLRDLEFSLIDNGFDGYLSALGRGVKKGNFPNLKALHLRSVPVWKEGMTGFFGNLMDSENGLPCLEKVEFNNTGAPEGMEVFVEALLAGKMPNLSEICVIHDYLGNEDGLMMMQGLGEAVKGGALCRNCTSKG</sequence>